<evidence type="ECO:0000313" key="1">
    <source>
        <dbReference type="EMBL" id="HAW74530.1"/>
    </source>
</evidence>
<protein>
    <submittedName>
        <fullName evidence="1">Uncharacterized protein</fullName>
    </submittedName>
</protein>
<dbReference type="EMBL" id="DNAN01000077">
    <property type="protein sequence ID" value="HAW74530.1"/>
    <property type="molecule type" value="Genomic_DNA"/>
</dbReference>
<reference evidence="1 2" key="1">
    <citation type="journal article" date="2018" name="Nat. Biotechnol.">
        <title>A standardized bacterial taxonomy based on genome phylogeny substantially revises the tree of life.</title>
        <authorList>
            <person name="Parks D.H."/>
            <person name="Chuvochina M."/>
            <person name="Waite D.W."/>
            <person name="Rinke C."/>
            <person name="Skarshewski A."/>
            <person name="Chaumeil P.A."/>
            <person name="Hugenholtz P."/>
        </authorList>
    </citation>
    <scope>NUCLEOTIDE SEQUENCE [LARGE SCALE GENOMIC DNA]</scope>
    <source>
        <strain evidence="1">UBA11978</strain>
    </source>
</reference>
<accession>A0A350NZR3</accession>
<organism evidence="1 2">
    <name type="scientific">Alteromonas australica</name>
    <dbReference type="NCBI Taxonomy" id="589873"/>
    <lineage>
        <taxon>Bacteria</taxon>
        <taxon>Pseudomonadati</taxon>
        <taxon>Pseudomonadota</taxon>
        <taxon>Gammaproteobacteria</taxon>
        <taxon>Alteromonadales</taxon>
        <taxon>Alteromonadaceae</taxon>
        <taxon>Alteromonas/Salinimonas group</taxon>
        <taxon>Alteromonas</taxon>
    </lineage>
</organism>
<comment type="caution">
    <text evidence="1">The sequence shown here is derived from an EMBL/GenBank/DDBJ whole genome shotgun (WGS) entry which is preliminary data.</text>
</comment>
<evidence type="ECO:0000313" key="2">
    <source>
        <dbReference type="Proteomes" id="UP000263517"/>
    </source>
</evidence>
<gene>
    <name evidence="1" type="ORF">DCW74_02210</name>
</gene>
<sequence length="153" mass="17908">MPHRFDNIDIGIITIENYRDHLPLTLKDQIDPFIPPSGSFDTPSLQRYIKMIREFEVEDPNSNMTLANRLRLAFVNMIPDTICSRFPNADLPLKRRLRCVAEYLIRSGEFQKMRDDSNKLIKRRGALGKMVVIYEPLPKMLVTLQKQKLFTNE</sequence>
<proteinExistence type="predicted"/>
<dbReference type="AlphaFoldDB" id="A0A350NZR3"/>
<dbReference type="Proteomes" id="UP000263517">
    <property type="component" value="Unassembled WGS sequence"/>
</dbReference>
<name>A0A350NZR3_9ALTE</name>